<dbReference type="EMBL" id="JBHMAJ010000007">
    <property type="protein sequence ID" value="MFB9825030.1"/>
    <property type="molecule type" value="Genomic_DNA"/>
</dbReference>
<dbReference type="GeneID" id="67210327"/>
<dbReference type="RefSeq" id="WP_222922951.1">
    <property type="nucleotide sequence ID" value="NZ_CP082286.1"/>
</dbReference>
<dbReference type="AlphaFoldDB" id="A0ABD5MMN6"/>
<gene>
    <name evidence="2" type="ORF">ACFFOL_12735</name>
</gene>
<reference evidence="2" key="1">
    <citation type="submission" date="2024-09" db="EMBL/GenBank/DDBJ databases">
        <authorList>
            <person name="Sun Q."/>
        </authorList>
    </citation>
    <scope>NUCLEOTIDE SEQUENCE [LARGE SCALE GENOMIC DNA]</scope>
    <source>
        <strain evidence="2">JCM 31273</strain>
    </source>
</reference>
<dbReference type="InterPro" id="IPR000845">
    <property type="entry name" value="Nucleoside_phosphorylase_d"/>
</dbReference>
<protein>
    <submittedName>
        <fullName evidence="2">Nucleoside phosphorylase</fullName>
    </submittedName>
</protein>
<dbReference type="Gene3D" id="3.40.50.1580">
    <property type="entry name" value="Nucleoside phosphorylase domain"/>
    <property type="match status" value="1"/>
</dbReference>
<dbReference type="PANTHER" id="PTHR43691">
    <property type="entry name" value="URIDINE PHOSPHORYLASE"/>
    <property type="match status" value="1"/>
</dbReference>
<dbReference type="InterPro" id="IPR035994">
    <property type="entry name" value="Nucleoside_phosphorylase_sf"/>
</dbReference>
<accession>A0ABD5MMN6</accession>
<sequence length="256" mass="27076">MTVPQFPTKHDHDPITGPDDDLTYYRDLNGEFDPLPESVVLTCSASTFERAVSELGAEDGAIDAPGLASLHELAGTDGNVAVAGEFGIGAPATAMVVDVLAAAGVETVCIVGYAGALTTELDTETAVVADGALRDEGTSYHYLPDGVSAEASPAVARTLETELRASDRPVAVGPTWSTDAAFRETAFEARRLAERGYLTVEMEAAALFAVAEVRGIDAGAAFAISDYVTPEGWERLFHEARDRLYDLIPVVRDALR</sequence>
<proteinExistence type="predicted"/>
<feature type="domain" description="Nucleoside phosphorylase" evidence="1">
    <location>
        <begin position="77"/>
        <end position="231"/>
    </location>
</feature>
<dbReference type="Proteomes" id="UP001589595">
    <property type="component" value="Unassembled WGS sequence"/>
</dbReference>
<name>A0ABD5MMN6_9EURY</name>
<evidence type="ECO:0000313" key="3">
    <source>
        <dbReference type="Proteomes" id="UP001589595"/>
    </source>
</evidence>
<dbReference type="PANTHER" id="PTHR43691:SF11">
    <property type="entry name" value="FI09636P-RELATED"/>
    <property type="match status" value="1"/>
</dbReference>
<dbReference type="CDD" id="cd09007">
    <property type="entry name" value="NP-I_spr0068"/>
    <property type="match status" value="1"/>
</dbReference>
<comment type="caution">
    <text evidence="2">The sequence shown here is derived from an EMBL/GenBank/DDBJ whole genome shotgun (WGS) entry which is preliminary data.</text>
</comment>
<evidence type="ECO:0000313" key="2">
    <source>
        <dbReference type="EMBL" id="MFB9825030.1"/>
    </source>
</evidence>
<dbReference type="Pfam" id="PF01048">
    <property type="entry name" value="PNP_UDP_1"/>
    <property type="match status" value="1"/>
</dbReference>
<dbReference type="SUPFAM" id="SSF53167">
    <property type="entry name" value="Purine and uridine phosphorylases"/>
    <property type="match status" value="1"/>
</dbReference>
<keyword evidence="3" id="KW-1185">Reference proteome</keyword>
<evidence type="ECO:0000259" key="1">
    <source>
        <dbReference type="Pfam" id="PF01048"/>
    </source>
</evidence>
<organism evidence="2 3">
    <name type="scientific">Halobaculum roseum</name>
    <dbReference type="NCBI Taxonomy" id="2175149"/>
    <lineage>
        <taxon>Archaea</taxon>
        <taxon>Methanobacteriati</taxon>
        <taxon>Methanobacteriota</taxon>
        <taxon>Stenosarchaea group</taxon>
        <taxon>Halobacteria</taxon>
        <taxon>Halobacteriales</taxon>
        <taxon>Haloferacaceae</taxon>
        <taxon>Halobaculum</taxon>
    </lineage>
</organism>